<dbReference type="Gene3D" id="1.10.510.10">
    <property type="entry name" value="Transferase(Phosphotransferase) domain 1"/>
    <property type="match status" value="1"/>
</dbReference>
<evidence type="ECO:0000313" key="1">
    <source>
        <dbReference type="EMBL" id="KAL0197413.1"/>
    </source>
</evidence>
<dbReference type="SUPFAM" id="SSF56112">
    <property type="entry name" value="Protein kinase-like (PK-like)"/>
    <property type="match status" value="1"/>
</dbReference>
<accession>A0ABD0RGD5</accession>
<dbReference type="InterPro" id="IPR050235">
    <property type="entry name" value="CK1_Ser-Thr_kinase"/>
</dbReference>
<dbReference type="PANTHER" id="PTHR11909">
    <property type="entry name" value="CASEIN KINASE-RELATED"/>
    <property type="match status" value="1"/>
</dbReference>
<dbReference type="AlphaFoldDB" id="A0ABD0RGD5"/>
<evidence type="ECO:0008006" key="3">
    <source>
        <dbReference type="Google" id="ProtNLM"/>
    </source>
</evidence>
<protein>
    <recommendedName>
        <fullName evidence="3">Non-specific serine/threonine protein kinase</fullName>
    </recommendedName>
</protein>
<feature type="non-terminal residue" evidence="1">
    <location>
        <position position="56"/>
    </location>
</feature>
<gene>
    <name evidence="1" type="ORF">M9458_005953</name>
</gene>
<sequence length="56" mass="6525">QSRRDDLESLGYVLMYFNLGSLPWQGLKAATKRQKYERISEKKMSTPIEVLCKGYP</sequence>
<evidence type="ECO:0000313" key="2">
    <source>
        <dbReference type="Proteomes" id="UP001529510"/>
    </source>
</evidence>
<comment type="caution">
    <text evidence="1">The sequence shown here is derived from an EMBL/GenBank/DDBJ whole genome shotgun (WGS) entry which is preliminary data.</text>
</comment>
<dbReference type="Proteomes" id="UP001529510">
    <property type="component" value="Unassembled WGS sequence"/>
</dbReference>
<name>A0ABD0RGD5_CIRMR</name>
<dbReference type="InterPro" id="IPR011009">
    <property type="entry name" value="Kinase-like_dom_sf"/>
</dbReference>
<organism evidence="1 2">
    <name type="scientific">Cirrhinus mrigala</name>
    <name type="common">Mrigala</name>
    <dbReference type="NCBI Taxonomy" id="683832"/>
    <lineage>
        <taxon>Eukaryota</taxon>
        <taxon>Metazoa</taxon>
        <taxon>Chordata</taxon>
        <taxon>Craniata</taxon>
        <taxon>Vertebrata</taxon>
        <taxon>Euteleostomi</taxon>
        <taxon>Actinopterygii</taxon>
        <taxon>Neopterygii</taxon>
        <taxon>Teleostei</taxon>
        <taxon>Ostariophysi</taxon>
        <taxon>Cypriniformes</taxon>
        <taxon>Cyprinidae</taxon>
        <taxon>Labeoninae</taxon>
        <taxon>Labeonini</taxon>
        <taxon>Cirrhinus</taxon>
    </lineage>
</organism>
<reference evidence="1 2" key="1">
    <citation type="submission" date="2024-05" db="EMBL/GenBank/DDBJ databases">
        <title>Genome sequencing and assembly of Indian major carp, Cirrhinus mrigala (Hamilton, 1822).</title>
        <authorList>
            <person name="Mohindra V."/>
            <person name="Chowdhury L.M."/>
            <person name="Lal K."/>
            <person name="Jena J.K."/>
        </authorList>
    </citation>
    <scope>NUCLEOTIDE SEQUENCE [LARGE SCALE GENOMIC DNA]</scope>
    <source>
        <strain evidence="1">CM1030</strain>
        <tissue evidence="1">Blood</tissue>
    </source>
</reference>
<feature type="non-terminal residue" evidence="1">
    <location>
        <position position="1"/>
    </location>
</feature>
<proteinExistence type="predicted"/>
<keyword evidence="2" id="KW-1185">Reference proteome</keyword>
<dbReference type="EMBL" id="JAMKFB020000003">
    <property type="protein sequence ID" value="KAL0197413.1"/>
    <property type="molecule type" value="Genomic_DNA"/>
</dbReference>